<evidence type="ECO:0000313" key="3">
    <source>
        <dbReference type="Proteomes" id="UP000286045"/>
    </source>
</evidence>
<sequence>MVIFSGLGSPAAAAVQTDRTTASAQFGAMAMSVSLPNGAIIAAPTTNPLTTPRLGSQLYATLLSALRLTSYCQWLLGSALLSLLLRASLMVSVLFGLSQFASAQTFQATKALVYRCAQLSKQVAWALWDNTHIRRLRKKIEFEFFTLILGAGGNNLCLVIFWPGWGVLGLAALVLSAWYAT</sequence>
<keyword evidence="1" id="KW-0812">Transmembrane</keyword>
<dbReference type="Proteomes" id="UP000286045">
    <property type="component" value="Unassembled WGS sequence"/>
</dbReference>
<accession>A0A439CQ84</accession>
<reference evidence="2 3" key="1">
    <citation type="submission" date="2018-12" db="EMBL/GenBank/DDBJ databases">
        <title>Draft genome sequence of Xylaria grammica IHI A82.</title>
        <authorList>
            <person name="Buettner E."/>
            <person name="Kellner H."/>
        </authorList>
    </citation>
    <scope>NUCLEOTIDE SEQUENCE [LARGE SCALE GENOMIC DNA]</scope>
    <source>
        <strain evidence="2 3">IHI A82</strain>
    </source>
</reference>
<evidence type="ECO:0000313" key="2">
    <source>
        <dbReference type="EMBL" id="RWA04313.1"/>
    </source>
</evidence>
<protein>
    <submittedName>
        <fullName evidence="2">Uncharacterized protein</fullName>
    </submittedName>
</protein>
<keyword evidence="1" id="KW-0472">Membrane</keyword>
<proteinExistence type="predicted"/>
<keyword evidence="1" id="KW-1133">Transmembrane helix</keyword>
<dbReference type="AlphaFoldDB" id="A0A439CQ84"/>
<evidence type="ECO:0000256" key="1">
    <source>
        <dbReference type="SAM" id="Phobius"/>
    </source>
</evidence>
<organism evidence="2 3">
    <name type="scientific">Xylaria grammica</name>
    <dbReference type="NCBI Taxonomy" id="363999"/>
    <lineage>
        <taxon>Eukaryota</taxon>
        <taxon>Fungi</taxon>
        <taxon>Dikarya</taxon>
        <taxon>Ascomycota</taxon>
        <taxon>Pezizomycotina</taxon>
        <taxon>Sordariomycetes</taxon>
        <taxon>Xylariomycetidae</taxon>
        <taxon>Xylariales</taxon>
        <taxon>Xylariaceae</taxon>
        <taxon>Xylaria</taxon>
    </lineage>
</organism>
<feature type="transmembrane region" description="Helical" evidence="1">
    <location>
        <begin position="144"/>
        <end position="165"/>
    </location>
</feature>
<feature type="transmembrane region" description="Helical" evidence="1">
    <location>
        <begin position="74"/>
        <end position="97"/>
    </location>
</feature>
<comment type="caution">
    <text evidence="2">The sequence shown here is derived from an EMBL/GenBank/DDBJ whole genome shotgun (WGS) entry which is preliminary data.</text>
</comment>
<keyword evidence="3" id="KW-1185">Reference proteome</keyword>
<gene>
    <name evidence="2" type="ORF">EKO27_g10790</name>
</gene>
<dbReference type="EMBL" id="RYZI01000590">
    <property type="protein sequence ID" value="RWA04313.1"/>
    <property type="molecule type" value="Genomic_DNA"/>
</dbReference>
<name>A0A439CQ84_9PEZI</name>